<proteinExistence type="predicted"/>
<dbReference type="InterPro" id="IPR021109">
    <property type="entry name" value="Peptidase_aspartic_dom_sf"/>
</dbReference>
<gene>
    <name evidence="1" type="ORF">O181_027784</name>
</gene>
<evidence type="ECO:0000313" key="1">
    <source>
        <dbReference type="EMBL" id="MBW0488069.1"/>
    </source>
</evidence>
<organism evidence="1 2">
    <name type="scientific">Austropuccinia psidii MF-1</name>
    <dbReference type="NCBI Taxonomy" id="1389203"/>
    <lineage>
        <taxon>Eukaryota</taxon>
        <taxon>Fungi</taxon>
        <taxon>Dikarya</taxon>
        <taxon>Basidiomycota</taxon>
        <taxon>Pucciniomycotina</taxon>
        <taxon>Pucciniomycetes</taxon>
        <taxon>Pucciniales</taxon>
        <taxon>Sphaerophragmiaceae</taxon>
        <taxon>Austropuccinia</taxon>
    </lineage>
</organism>
<dbReference type="EMBL" id="AVOT02009424">
    <property type="protein sequence ID" value="MBW0488069.1"/>
    <property type="molecule type" value="Genomic_DNA"/>
</dbReference>
<accession>A0A9Q3CMN1</accession>
<protein>
    <submittedName>
        <fullName evidence="1">Uncharacterized protein</fullName>
    </submittedName>
</protein>
<name>A0A9Q3CMN1_9BASI</name>
<dbReference type="Proteomes" id="UP000765509">
    <property type="component" value="Unassembled WGS sequence"/>
</dbReference>
<comment type="caution">
    <text evidence="1">The sequence shown here is derived from an EMBL/GenBank/DDBJ whole genome shotgun (WGS) entry which is preliminary data.</text>
</comment>
<keyword evidence="2" id="KW-1185">Reference proteome</keyword>
<evidence type="ECO:0000313" key="2">
    <source>
        <dbReference type="Proteomes" id="UP000765509"/>
    </source>
</evidence>
<dbReference type="AlphaFoldDB" id="A0A9Q3CMN1"/>
<sequence length="114" mass="13153">MAYIHGTAKKLTFCIENAQHPLVIDSGAKCSIVAKDYLNNHFSKLEKQLLPTKAQKFQTASWKMKSIGTIIEEIIIPHRKGNMRLNPEFFVLEDPHIQESVLGTDYHRRYEIDI</sequence>
<dbReference type="Gene3D" id="2.40.70.10">
    <property type="entry name" value="Acid Proteases"/>
    <property type="match status" value="1"/>
</dbReference>
<reference evidence="1" key="1">
    <citation type="submission" date="2021-03" db="EMBL/GenBank/DDBJ databases">
        <title>Draft genome sequence of rust myrtle Austropuccinia psidii MF-1, a brazilian biotype.</title>
        <authorList>
            <person name="Quecine M.C."/>
            <person name="Pachon D.M.R."/>
            <person name="Bonatelli M.L."/>
            <person name="Correr F.H."/>
            <person name="Franceschini L.M."/>
            <person name="Leite T.F."/>
            <person name="Margarido G.R.A."/>
            <person name="Almeida C.A."/>
            <person name="Ferrarezi J.A."/>
            <person name="Labate C.A."/>
        </authorList>
    </citation>
    <scope>NUCLEOTIDE SEQUENCE</scope>
    <source>
        <strain evidence="1">MF-1</strain>
    </source>
</reference>